<dbReference type="EMBL" id="JBHSAP010000007">
    <property type="protein sequence ID" value="MFC4075992.1"/>
    <property type="molecule type" value="Genomic_DNA"/>
</dbReference>
<evidence type="ECO:0000313" key="2">
    <source>
        <dbReference type="Proteomes" id="UP001595843"/>
    </source>
</evidence>
<dbReference type="RefSeq" id="WP_380702425.1">
    <property type="nucleotide sequence ID" value="NZ_JBHSAP010000007.1"/>
</dbReference>
<sequence>MHVTYSATQQDSDVFQAGEELLPLIQDTFDWLQSGFETHEPKGIVFHDWRSAKELFTGGPLPVWTSQGVIHLDPLVRDWEEIFRSTIKPETDTNDPTGYFTSLNHLDIAAIAGGELTRHIAAFSDSFIDTRNDIQWFIEGFCSYLPRKRLLSPERFEALYLAEESLIYQHKKEWGAHPLWEYGAANRGKTAAEALYDRWRASSTLRHLVEEAAEGDVQLVLKAYLYWKTEARETMPLHRYLNLAFDCDIAGGQNQSEDDQGKGQS</sequence>
<name>A0ABV8JAS7_9BACL</name>
<keyword evidence="2" id="KW-1185">Reference proteome</keyword>
<gene>
    <name evidence="1" type="ORF">ACFOUO_04135</name>
</gene>
<proteinExistence type="predicted"/>
<reference evidence="2" key="1">
    <citation type="journal article" date="2019" name="Int. J. Syst. Evol. Microbiol.">
        <title>The Global Catalogue of Microorganisms (GCM) 10K type strain sequencing project: providing services to taxonomists for standard genome sequencing and annotation.</title>
        <authorList>
            <consortium name="The Broad Institute Genomics Platform"/>
            <consortium name="The Broad Institute Genome Sequencing Center for Infectious Disease"/>
            <person name="Wu L."/>
            <person name="Ma J."/>
        </authorList>
    </citation>
    <scope>NUCLEOTIDE SEQUENCE [LARGE SCALE GENOMIC DNA]</scope>
    <source>
        <strain evidence="2">IBRC-M 10813</strain>
    </source>
</reference>
<comment type="caution">
    <text evidence="1">The sequence shown here is derived from an EMBL/GenBank/DDBJ whole genome shotgun (WGS) entry which is preliminary data.</text>
</comment>
<dbReference type="Proteomes" id="UP001595843">
    <property type="component" value="Unassembled WGS sequence"/>
</dbReference>
<accession>A0ABV8JAS7</accession>
<organism evidence="1 2">
    <name type="scientific">Salinithrix halophila</name>
    <dbReference type="NCBI Taxonomy" id="1485204"/>
    <lineage>
        <taxon>Bacteria</taxon>
        <taxon>Bacillati</taxon>
        <taxon>Bacillota</taxon>
        <taxon>Bacilli</taxon>
        <taxon>Bacillales</taxon>
        <taxon>Thermoactinomycetaceae</taxon>
        <taxon>Salinithrix</taxon>
    </lineage>
</organism>
<protein>
    <submittedName>
        <fullName evidence="1">Uncharacterized protein</fullName>
    </submittedName>
</protein>
<evidence type="ECO:0000313" key="1">
    <source>
        <dbReference type="EMBL" id="MFC4075992.1"/>
    </source>
</evidence>